<accession>A0ABP8AEY1</accession>
<dbReference type="PROSITE" id="PS00758">
    <property type="entry name" value="ARGE_DAPE_CPG2_1"/>
    <property type="match status" value="1"/>
</dbReference>
<dbReference type="EMBL" id="BAABBX010000001">
    <property type="protein sequence ID" value="GAA4182852.1"/>
    <property type="molecule type" value="Genomic_DNA"/>
</dbReference>
<keyword evidence="4" id="KW-0378">Hydrolase</keyword>
<dbReference type="Gene3D" id="1.10.150.900">
    <property type="match status" value="1"/>
</dbReference>
<keyword evidence="8" id="KW-1185">Reference proteome</keyword>
<name>A0ABP8AEY1_9MICO</name>
<sequence length="457" mass="48269">MTEQVNTSTAPDDLTAQTVELLRELIRNACVADGSPDSGGEARSAATLQRFFEGSGVETELVEPHPGRVSLVATLPGTDPDGPSLLLLGHTDVVPAGRGWTHDPFGAEIVGEGESAEIWGRGALDMLHLTAAYAVVLRALATSGRRLRGRLVFAGVADEESGGFYGAQWLIANRPELVKVDAVLSETGGIPLAVGGEVRGVTVTVGEKGMCGRRLRVPGHPRHASTPWGADNAVITAASAITRIAEQAATAQIDDLWPQYVAALDVPDEVRAALTDPERIDAALPELGPIAGLAHAVTHTTYSPDIVRGGDKLNVVPQSAHVDLDIRTLPGVSAADVDEHLRTALGPLAARVSIEPLGSESPASRSPLETPLYEALCEAVEAAYPAAKAVPVIAPGAADSRYFRRLGIPAYGFGMFSPRWRHADFRHLVHSVDERVDIATVDLAVHAIERVVRRVLA</sequence>
<dbReference type="Gene3D" id="3.30.70.360">
    <property type="match status" value="1"/>
</dbReference>
<dbReference type="InterPro" id="IPR002933">
    <property type="entry name" value="Peptidase_M20"/>
</dbReference>
<dbReference type="InterPro" id="IPR036264">
    <property type="entry name" value="Bact_exopeptidase_dim_dom"/>
</dbReference>
<evidence type="ECO:0000259" key="6">
    <source>
        <dbReference type="Pfam" id="PF07687"/>
    </source>
</evidence>
<gene>
    <name evidence="7" type="ORF">GCM10022288_01370</name>
</gene>
<dbReference type="Proteomes" id="UP001500213">
    <property type="component" value="Unassembled WGS sequence"/>
</dbReference>
<comment type="caution">
    <text evidence="7">The sequence shown here is derived from an EMBL/GenBank/DDBJ whole genome shotgun (WGS) entry which is preliminary data.</text>
</comment>
<dbReference type="Gene3D" id="3.40.630.10">
    <property type="entry name" value="Zn peptidases"/>
    <property type="match status" value="1"/>
</dbReference>
<keyword evidence="3" id="KW-0479">Metal-binding</keyword>
<dbReference type="SUPFAM" id="SSF55031">
    <property type="entry name" value="Bacterial exopeptidase dimerisation domain"/>
    <property type="match status" value="1"/>
</dbReference>
<dbReference type="InterPro" id="IPR001261">
    <property type="entry name" value="ArgE/DapE_CS"/>
</dbReference>
<feature type="domain" description="Peptidase M20 dimerisation" evidence="6">
    <location>
        <begin position="205"/>
        <end position="349"/>
    </location>
</feature>
<dbReference type="PANTHER" id="PTHR43808:SF8">
    <property type="entry name" value="PEPTIDASE M20 DIMERISATION DOMAIN-CONTAINING PROTEIN"/>
    <property type="match status" value="1"/>
</dbReference>
<evidence type="ECO:0000256" key="3">
    <source>
        <dbReference type="ARBA" id="ARBA00022723"/>
    </source>
</evidence>
<dbReference type="InterPro" id="IPR050072">
    <property type="entry name" value="Peptidase_M20A"/>
</dbReference>
<dbReference type="RefSeq" id="WP_344772747.1">
    <property type="nucleotide sequence ID" value="NZ_BAABBX010000001.1"/>
</dbReference>
<comment type="similarity">
    <text evidence="2">Belongs to the peptidase M20A family.</text>
</comment>
<dbReference type="PANTHER" id="PTHR43808">
    <property type="entry name" value="ACETYLORNITHINE DEACETYLASE"/>
    <property type="match status" value="1"/>
</dbReference>
<evidence type="ECO:0000256" key="4">
    <source>
        <dbReference type="ARBA" id="ARBA00022801"/>
    </source>
</evidence>
<evidence type="ECO:0000313" key="8">
    <source>
        <dbReference type="Proteomes" id="UP001500213"/>
    </source>
</evidence>
<protein>
    <submittedName>
        <fullName evidence="7">M20/M25/M40 family metallo-hydrolase</fullName>
    </submittedName>
</protein>
<reference evidence="8" key="1">
    <citation type="journal article" date="2019" name="Int. J. Syst. Evol. Microbiol.">
        <title>The Global Catalogue of Microorganisms (GCM) 10K type strain sequencing project: providing services to taxonomists for standard genome sequencing and annotation.</title>
        <authorList>
            <consortium name="The Broad Institute Genomics Platform"/>
            <consortium name="The Broad Institute Genome Sequencing Center for Infectious Disease"/>
            <person name="Wu L."/>
            <person name="Ma J."/>
        </authorList>
    </citation>
    <scope>NUCLEOTIDE SEQUENCE [LARGE SCALE GENOMIC DNA]</scope>
    <source>
        <strain evidence="8">JCM 17593</strain>
    </source>
</reference>
<evidence type="ECO:0000256" key="5">
    <source>
        <dbReference type="ARBA" id="ARBA00022833"/>
    </source>
</evidence>
<evidence type="ECO:0000256" key="1">
    <source>
        <dbReference type="ARBA" id="ARBA00001947"/>
    </source>
</evidence>
<keyword evidence="5" id="KW-0862">Zinc</keyword>
<comment type="cofactor">
    <cofactor evidence="1">
        <name>Zn(2+)</name>
        <dbReference type="ChEBI" id="CHEBI:29105"/>
    </cofactor>
</comment>
<dbReference type="SUPFAM" id="SSF53187">
    <property type="entry name" value="Zn-dependent exopeptidases"/>
    <property type="match status" value="1"/>
</dbReference>
<dbReference type="Pfam" id="PF07687">
    <property type="entry name" value="M20_dimer"/>
    <property type="match status" value="1"/>
</dbReference>
<evidence type="ECO:0000256" key="2">
    <source>
        <dbReference type="ARBA" id="ARBA00006247"/>
    </source>
</evidence>
<dbReference type="Pfam" id="PF01546">
    <property type="entry name" value="Peptidase_M20"/>
    <property type="match status" value="1"/>
</dbReference>
<dbReference type="InterPro" id="IPR011650">
    <property type="entry name" value="Peptidase_M20_dimer"/>
</dbReference>
<proteinExistence type="inferred from homology"/>
<evidence type="ECO:0000313" key="7">
    <source>
        <dbReference type="EMBL" id="GAA4182852.1"/>
    </source>
</evidence>
<organism evidence="7 8">
    <name type="scientific">Gryllotalpicola kribbensis</name>
    <dbReference type="NCBI Taxonomy" id="993084"/>
    <lineage>
        <taxon>Bacteria</taxon>
        <taxon>Bacillati</taxon>
        <taxon>Actinomycetota</taxon>
        <taxon>Actinomycetes</taxon>
        <taxon>Micrococcales</taxon>
        <taxon>Microbacteriaceae</taxon>
        <taxon>Gryllotalpicola</taxon>
    </lineage>
</organism>